<sequence>MVLQGGAITKKDKVIMFQFQNDLLAIFPEIFLFNATIILLLYGAFTTTNVQYNNPPTINIGWLAIGVLSMTITLVLYNPLLCIGGFEFFVTKSGAFFTAFNGSLINDFFTTIFKLFALISTACVLGISANKAPLGNSGFFEYIVLILFSACSMLFMISTNDLIVMYLVIEFQSLCAYVLAASKRNSEFSTEAGLKYFVLGAFSSGILLLGCSFMYGITGATNFEDLARIITPSFSYSFSPGSSQLIGVVLLLLAVAFLFKITAVPFHMWSPDVYEGSPTAITAFFMVAPKIALLALQLRLFVYCFYDTTWQNIFFICSIASMLGATLAAMAQTKVKRFLAYSSIAHVGYLLIGFSCATIEGVQSLLIALVIYVIMTLNFFAILLSISARKRFTYISDLEGYGAIAPILAVTLSINMFSLAGIPPLAGFFSKFYLFFAALGCGAYLLALVGIITSVISCFYYIRFIKTIYFTYPQRGCDAHLVINQTSQAMLHNEVLEQGFSDKMGQPNGFAVSELSIVLDPTINKKFHLCAGEKISRPQSYVLALTFLFLLFFWVYPSPLFLITHKAALCICL</sequence>
<evidence type="ECO:0000313" key="9">
    <source>
        <dbReference type="EMBL" id="AGZ90291.1"/>
    </source>
</evidence>
<comment type="subcellular location">
    <subcellularLocation>
        <location evidence="1">Membrane</location>
        <topology evidence="1">Multi-pass membrane protein</topology>
    </subcellularLocation>
</comment>
<keyword evidence="6 7" id="KW-0472">Membrane</keyword>
<evidence type="ECO:0000256" key="6">
    <source>
        <dbReference type="ARBA" id="ARBA00023136"/>
    </source>
</evidence>
<feature type="transmembrane region" description="Helical" evidence="7">
    <location>
        <begin position="365"/>
        <end position="386"/>
    </location>
</feature>
<feature type="transmembrane region" description="Helical" evidence="7">
    <location>
        <begin position="163"/>
        <end position="182"/>
    </location>
</feature>
<feature type="transmembrane region" description="Helical" evidence="7">
    <location>
        <begin position="237"/>
        <end position="259"/>
    </location>
</feature>
<dbReference type="GO" id="GO:0008137">
    <property type="term" value="F:NADH dehydrogenase (ubiquinone) activity"/>
    <property type="evidence" value="ECO:0007669"/>
    <property type="project" value="InterPro"/>
</dbReference>
<dbReference type="GeneID" id="17675345"/>
<keyword evidence="4 7" id="KW-1133">Transmembrane helix</keyword>
<dbReference type="GO" id="GO:0016020">
    <property type="term" value="C:membrane"/>
    <property type="evidence" value="ECO:0007669"/>
    <property type="project" value="UniProtKB-SubCell"/>
</dbReference>
<evidence type="ECO:0000256" key="4">
    <source>
        <dbReference type="ARBA" id="ARBA00022989"/>
    </source>
</evidence>
<reference evidence="9" key="1">
    <citation type="journal article" date="2013" name="Genome Biol. Evol.">
        <title>Tracing the evolution of streptophyte algae and their mitochondrial genome.</title>
        <authorList>
            <person name="Turmel M."/>
            <person name="Otis C."/>
            <person name="Lemieux C."/>
        </authorList>
    </citation>
    <scope>NUCLEOTIDE SEQUENCE</scope>
</reference>
<feature type="transmembrane region" description="Helical" evidence="7">
    <location>
        <begin position="139"/>
        <end position="157"/>
    </location>
</feature>
<feature type="transmembrane region" description="Helical" evidence="7">
    <location>
        <begin position="541"/>
        <end position="563"/>
    </location>
</feature>
<feature type="transmembrane region" description="Helical" evidence="7">
    <location>
        <begin position="280"/>
        <end position="301"/>
    </location>
</feature>
<accession>U5YGS9</accession>
<keyword evidence="2 7" id="KW-0812">Transmembrane</keyword>
<keyword evidence="9" id="KW-0496">Mitochondrion</keyword>
<dbReference type="InterPro" id="IPR001750">
    <property type="entry name" value="ND/Mrp_TM"/>
</dbReference>
<dbReference type="PRINTS" id="PR01434">
    <property type="entry name" value="NADHDHGNASE5"/>
</dbReference>
<evidence type="ECO:0000256" key="7">
    <source>
        <dbReference type="SAM" id="Phobius"/>
    </source>
</evidence>
<protein>
    <submittedName>
        <fullName evidence="9">NADH dehydrogenase subunit 2</fullName>
    </submittedName>
</protein>
<name>U5YGS9_9VIRI</name>
<feature type="transmembrane region" description="Helical" evidence="7">
    <location>
        <begin position="432"/>
        <end position="462"/>
    </location>
</feature>
<feature type="transmembrane region" description="Helical" evidence="7">
    <location>
        <begin position="194"/>
        <end position="217"/>
    </location>
</feature>
<dbReference type="Pfam" id="PF00361">
    <property type="entry name" value="Proton_antipo_M"/>
    <property type="match status" value="1"/>
</dbReference>
<feature type="domain" description="NADH:quinone oxidoreductase/Mrp antiporter transmembrane" evidence="8">
    <location>
        <begin position="160"/>
        <end position="457"/>
    </location>
</feature>
<dbReference type="InterPro" id="IPR010096">
    <property type="entry name" value="NADH-Q_OxRdtase_suN/2"/>
</dbReference>
<feature type="transmembrane region" description="Helical" evidence="7">
    <location>
        <begin position="338"/>
        <end position="359"/>
    </location>
</feature>
<feature type="transmembrane region" description="Helical" evidence="7">
    <location>
        <begin position="313"/>
        <end position="331"/>
    </location>
</feature>
<feature type="transmembrane region" description="Helical" evidence="7">
    <location>
        <begin position="57"/>
        <end position="77"/>
    </location>
</feature>
<proteinExistence type="inferred from homology"/>
<evidence type="ECO:0000256" key="1">
    <source>
        <dbReference type="ARBA" id="ARBA00004141"/>
    </source>
</evidence>
<feature type="transmembrane region" description="Helical" evidence="7">
    <location>
        <begin position="23"/>
        <end position="45"/>
    </location>
</feature>
<evidence type="ECO:0000259" key="8">
    <source>
        <dbReference type="Pfam" id="PF00361"/>
    </source>
</evidence>
<keyword evidence="3" id="KW-1278">Translocase</keyword>
<dbReference type="GO" id="GO:0042773">
    <property type="term" value="P:ATP synthesis coupled electron transport"/>
    <property type="evidence" value="ECO:0007669"/>
    <property type="project" value="InterPro"/>
</dbReference>
<keyword evidence="5" id="KW-0520">NAD</keyword>
<organism evidence="9">
    <name type="scientific">Entransia fimbriata</name>
    <dbReference type="NCBI Taxonomy" id="130991"/>
    <lineage>
        <taxon>Eukaryota</taxon>
        <taxon>Viridiplantae</taxon>
        <taxon>Streptophyta</taxon>
        <taxon>Klebsormidiophyceae</taxon>
        <taxon>Entransiales</taxon>
        <taxon>Entransiaceae</taxon>
        <taxon>Entransia</taxon>
    </lineage>
</organism>
<dbReference type="EMBL" id="KF060941">
    <property type="protein sequence ID" value="AGZ90291.1"/>
    <property type="molecule type" value="Genomic_DNA"/>
</dbReference>
<feature type="transmembrane region" description="Helical" evidence="7">
    <location>
        <begin position="398"/>
        <end position="420"/>
    </location>
</feature>
<evidence type="ECO:0000256" key="5">
    <source>
        <dbReference type="ARBA" id="ARBA00023027"/>
    </source>
</evidence>
<dbReference type="PANTHER" id="PTHR22773">
    <property type="entry name" value="NADH DEHYDROGENASE"/>
    <property type="match status" value="1"/>
</dbReference>
<feature type="transmembrane region" description="Helical" evidence="7">
    <location>
        <begin position="108"/>
        <end position="127"/>
    </location>
</feature>
<geneLocation type="mitochondrion" evidence="9"/>
<dbReference type="RefSeq" id="YP_008816070.1">
    <property type="nucleotide sequence ID" value="NC_022861.1"/>
</dbReference>
<dbReference type="AlphaFoldDB" id="U5YGS9"/>
<evidence type="ECO:0000256" key="2">
    <source>
        <dbReference type="ARBA" id="ARBA00022692"/>
    </source>
</evidence>
<gene>
    <name evidence="9" type="primary">nad2</name>
</gene>
<dbReference type="NCBIfam" id="TIGR01770">
    <property type="entry name" value="NDH_I_N"/>
    <property type="match status" value="1"/>
</dbReference>
<dbReference type="HAMAP" id="MF_00445">
    <property type="entry name" value="NDH1_NuoN_1"/>
    <property type="match status" value="1"/>
</dbReference>
<evidence type="ECO:0000256" key="3">
    <source>
        <dbReference type="ARBA" id="ARBA00022967"/>
    </source>
</evidence>